<evidence type="ECO:0000256" key="11">
    <source>
        <dbReference type="SAM" id="MobiDB-lite"/>
    </source>
</evidence>
<dbReference type="EC" id="3.4.23.36" evidence="9"/>
<dbReference type="PANTHER" id="PTHR33695">
    <property type="entry name" value="LIPOPROTEIN SIGNAL PEPTIDASE"/>
    <property type="match status" value="1"/>
</dbReference>
<evidence type="ECO:0000256" key="6">
    <source>
        <dbReference type="ARBA" id="ARBA00022801"/>
    </source>
</evidence>
<feature type="transmembrane region" description="Helical" evidence="9">
    <location>
        <begin position="166"/>
        <end position="187"/>
    </location>
</feature>
<evidence type="ECO:0000256" key="2">
    <source>
        <dbReference type="ARBA" id="ARBA00022475"/>
    </source>
</evidence>
<dbReference type="PRINTS" id="PR00781">
    <property type="entry name" value="LIPOSIGPTASE"/>
</dbReference>
<evidence type="ECO:0000313" key="13">
    <source>
        <dbReference type="Proteomes" id="UP000679335"/>
    </source>
</evidence>
<feature type="compositionally biased region" description="Basic and acidic residues" evidence="11">
    <location>
        <begin position="196"/>
        <end position="207"/>
    </location>
</feature>
<feature type="region of interest" description="Disordered" evidence="11">
    <location>
        <begin position="196"/>
        <end position="215"/>
    </location>
</feature>
<evidence type="ECO:0000256" key="3">
    <source>
        <dbReference type="ARBA" id="ARBA00022670"/>
    </source>
</evidence>
<name>A0ABX8GNH7_9CELL</name>
<dbReference type="GO" id="GO:0004190">
    <property type="term" value="F:aspartic-type endopeptidase activity"/>
    <property type="evidence" value="ECO:0007669"/>
    <property type="project" value="UniProtKB-EC"/>
</dbReference>
<evidence type="ECO:0000256" key="5">
    <source>
        <dbReference type="ARBA" id="ARBA00022750"/>
    </source>
</evidence>
<keyword evidence="4 9" id="KW-0812">Transmembrane</keyword>
<evidence type="ECO:0000256" key="7">
    <source>
        <dbReference type="ARBA" id="ARBA00022989"/>
    </source>
</evidence>
<dbReference type="InterPro" id="IPR001872">
    <property type="entry name" value="Peptidase_A8"/>
</dbReference>
<comment type="subcellular location">
    <subcellularLocation>
        <location evidence="9">Cell membrane</location>
        <topology evidence="9">Multi-pass membrane protein</topology>
    </subcellularLocation>
</comment>
<keyword evidence="2 9" id="KW-1003">Cell membrane</keyword>
<feature type="active site" evidence="9">
    <location>
        <position position="172"/>
    </location>
</feature>
<protein>
    <recommendedName>
        <fullName evidence="9">Lipoprotein signal peptidase</fullName>
        <ecNumber evidence="9">3.4.23.36</ecNumber>
    </recommendedName>
    <alternativeName>
        <fullName evidence="9">Prolipoprotein signal peptidase</fullName>
    </alternativeName>
    <alternativeName>
        <fullName evidence="9">Signal peptidase II</fullName>
        <shortName evidence="9">SPase II</shortName>
    </alternativeName>
</protein>
<evidence type="ECO:0000256" key="10">
    <source>
        <dbReference type="RuleBase" id="RU004181"/>
    </source>
</evidence>
<feature type="transmembrane region" description="Helical" evidence="9">
    <location>
        <begin position="46"/>
        <end position="64"/>
    </location>
</feature>
<comment type="function">
    <text evidence="9">This protein specifically catalyzes the removal of signal peptides from prolipoproteins.</text>
</comment>
<feature type="active site" evidence="9">
    <location>
        <position position="158"/>
    </location>
</feature>
<dbReference type="Proteomes" id="UP000679335">
    <property type="component" value="Chromosome"/>
</dbReference>
<evidence type="ECO:0000256" key="9">
    <source>
        <dbReference type="HAMAP-Rule" id="MF_00161"/>
    </source>
</evidence>
<organism evidence="12 13">
    <name type="scientific">Cellulomonas dongxiuzhuiae</name>
    <dbReference type="NCBI Taxonomy" id="2819979"/>
    <lineage>
        <taxon>Bacteria</taxon>
        <taxon>Bacillati</taxon>
        <taxon>Actinomycetota</taxon>
        <taxon>Actinomycetes</taxon>
        <taxon>Micrococcales</taxon>
        <taxon>Cellulomonadaceae</taxon>
        <taxon>Cellulomonas</taxon>
    </lineage>
</organism>
<keyword evidence="13" id="KW-1185">Reference proteome</keyword>
<feature type="transmembrane region" description="Helical" evidence="9">
    <location>
        <begin position="91"/>
        <end position="114"/>
    </location>
</feature>
<comment type="catalytic activity">
    <reaction evidence="9">
        <text>Release of signal peptides from bacterial membrane prolipoproteins. Hydrolyzes -Xaa-Yaa-Zaa-|-(S,diacylglyceryl)Cys-, in which Xaa is hydrophobic (preferably Leu), and Yaa (Ala or Ser) and Zaa (Gly or Ala) have small, neutral side chains.</text>
        <dbReference type="EC" id="3.4.23.36"/>
    </reaction>
</comment>
<evidence type="ECO:0000256" key="4">
    <source>
        <dbReference type="ARBA" id="ARBA00022692"/>
    </source>
</evidence>
<evidence type="ECO:0000256" key="1">
    <source>
        <dbReference type="ARBA" id="ARBA00006139"/>
    </source>
</evidence>
<evidence type="ECO:0000256" key="8">
    <source>
        <dbReference type="ARBA" id="ARBA00023136"/>
    </source>
</evidence>
<comment type="pathway">
    <text evidence="9">Protein modification; lipoprotein biosynthesis (signal peptide cleavage).</text>
</comment>
<feature type="compositionally biased region" description="Low complexity" evidence="11">
    <location>
        <begin position="8"/>
        <end position="27"/>
    </location>
</feature>
<dbReference type="HAMAP" id="MF_00161">
    <property type="entry name" value="LspA"/>
    <property type="match status" value="1"/>
</dbReference>
<keyword evidence="3 9" id="KW-0645">Protease</keyword>
<keyword evidence="5 9" id="KW-0064">Aspartyl protease</keyword>
<sequence>MPTKDDATALPDDPSPSAATAADGDGSVPASDDVPPERRRRLLRGLVGLTLVVLVIDQLTKVWAVHALEPRERTALLGDLFGLQLVRNPGAALSIATGMTWVLTIVAVVVVVVIARVSRRIGSGSWAVALGLLLGGALGNLADRLLREPGPLRGHVIDFLAYGRLFVGNVADIAIVVAAGLIVWLTARGVHVDGTRDERHDEERTVEVDAPGSAA</sequence>
<feature type="region of interest" description="Disordered" evidence="11">
    <location>
        <begin position="1"/>
        <end position="35"/>
    </location>
</feature>
<evidence type="ECO:0000313" key="12">
    <source>
        <dbReference type="EMBL" id="QWC17462.1"/>
    </source>
</evidence>
<dbReference type="PANTHER" id="PTHR33695:SF1">
    <property type="entry name" value="LIPOPROTEIN SIGNAL PEPTIDASE"/>
    <property type="match status" value="1"/>
</dbReference>
<reference evidence="12 13" key="1">
    <citation type="submission" date="2021-05" db="EMBL/GenBank/DDBJ databases">
        <title>Novel species in genus Cellulomonas.</title>
        <authorList>
            <person name="Zhang G."/>
        </authorList>
    </citation>
    <scope>NUCLEOTIDE SEQUENCE [LARGE SCALE GENOMIC DNA]</scope>
    <source>
        <strain evidence="13">zg-ZUI157</strain>
    </source>
</reference>
<gene>
    <name evidence="9 12" type="primary">lspA</name>
    <name evidence="12" type="ORF">KKR89_07815</name>
</gene>
<proteinExistence type="inferred from homology"/>
<dbReference type="RefSeq" id="WP_214765753.1">
    <property type="nucleotide sequence ID" value="NZ_CP076023.1"/>
</dbReference>
<keyword evidence="6 9" id="KW-0378">Hydrolase</keyword>
<feature type="transmembrane region" description="Helical" evidence="9">
    <location>
        <begin position="126"/>
        <end position="146"/>
    </location>
</feature>
<comment type="similarity">
    <text evidence="1 9 10">Belongs to the peptidase A8 family.</text>
</comment>
<keyword evidence="8 9" id="KW-0472">Membrane</keyword>
<dbReference type="NCBIfam" id="TIGR00077">
    <property type="entry name" value="lspA"/>
    <property type="match status" value="1"/>
</dbReference>
<dbReference type="Pfam" id="PF01252">
    <property type="entry name" value="Peptidase_A8"/>
    <property type="match status" value="1"/>
</dbReference>
<dbReference type="EMBL" id="CP076023">
    <property type="protein sequence ID" value="QWC17462.1"/>
    <property type="molecule type" value="Genomic_DNA"/>
</dbReference>
<accession>A0ABX8GNH7</accession>
<keyword evidence="7 9" id="KW-1133">Transmembrane helix</keyword>